<gene>
    <name evidence="2" type="ORF">FHS16_004847</name>
</gene>
<dbReference type="EMBL" id="JACHXW010000018">
    <property type="protein sequence ID" value="MBB3154765.1"/>
    <property type="molecule type" value="Genomic_DNA"/>
</dbReference>
<feature type="transmembrane region" description="Helical" evidence="1">
    <location>
        <begin position="62"/>
        <end position="80"/>
    </location>
</feature>
<dbReference type="Proteomes" id="UP000518605">
    <property type="component" value="Unassembled WGS sequence"/>
</dbReference>
<protein>
    <submittedName>
        <fullName evidence="2">Uncharacterized protein</fullName>
    </submittedName>
</protein>
<evidence type="ECO:0000256" key="1">
    <source>
        <dbReference type="SAM" id="Phobius"/>
    </source>
</evidence>
<sequence length="316" mass="36805">MIKKQPVLLAPYIKTRFPYDKLKICRSCNHFTVLGEEKCPICGKSALQQVEKRAASKLRRSLWGSRTIVLLLLAFGLIMSQSTMQTIWLALGGTSLLALLWTMQRRSTPALLQIELDKLFRKEAYSLITGLAHDREMAISVFHGGNKTLAYEMLREIGALVHTDQLRIEQILLLQSFVLRKDMDLMLDPLLMDQFDPDLVEYIGELAKIRRDLLKENTFRYVLLHESHILKMEHGESILVNVTSAAVRLKRYMVLYPYLIVRYARKLPKDRFLRLYRMVQSNAQTSNGPLYEEVMAIYNEKYKFDEDFQLGKRNRD</sequence>
<evidence type="ECO:0000313" key="3">
    <source>
        <dbReference type="Proteomes" id="UP000518605"/>
    </source>
</evidence>
<keyword evidence="1" id="KW-0472">Membrane</keyword>
<keyword evidence="1" id="KW-0812">Transmembrane</keyword>
<feature type="transmembrane region" description="Helical" evidence="1">
    <location>
        <begin position="86"/>
        <end position="103"/>
    </location>
</feature>
<dbReference type="AlphaFoldDB" id="A0A7W5GCF6"/>
<reference evidence="2 3" key="1">
    <citation type="submission" date="2020-08" db="EMBL/GenBank/DDBJ databases">
        <title>Genomic Encyclopedia of Type Strains, Phase III (KMG-III): the genomes of soil and plant-associated and newly described type strains.</title>
        <authorList>
            <person name="Whitman W."/>
        </authorList>
    </citation>
    <scope>NUCLEOTIDE SEQUENCE [LARGE SCALE GENOMIC DNA]</scope>
    <source>
        <strain evidence="2 3">CECT 8234</strain>
    </source>
</reference>
<keyword evidence="1" id="KW-1133">Transmembrane helix</keyword>
<organism evidence="2 3">
    <name type="scientific">Paenibacillus endophyticus</name>
    <dbReference type="NCBI Taxonomy" id="1294268"/>
    <lineage>
        <taxon>Bacteria</taxon>
        <taxon>Bacillati</taxon>
        <taxon>Bacillota</taxon>
        <taxon>Bacilli</taxon>
        <taxon>Bacillales</taxon>
        <taxon>Paenibacillaceae</taxon>
        <taxon>Paenibacillus</taxon>
    </lineage>
</organism>
<proteinExistence type="predicted"/>
<dbReference type="RefSeq" id="WP_183568799.1">
    <property type="nucleotide sequence ID" value="NZ_CBCSLB010000018.1"/>
</dbReference>
<comment type="caution">
    <text evidence="2">The sequence shown here is derived from an EMBL/GenBank/DDBJ whole genome shotgun (WGS) entry which is preliminary data.</text>
</comment>
<accession>A0A7W5GCF6</accession>
<keyword evidence="3" id="KW-1185">Reference proteome</keyword>
<name>A0A7W5GCF6_9BACL</name>
<evidence type="ECO:0000313" key="2">
    <source>
        <dbReference type="EMBL" id="MBB3154765.1"/>
    </source>
</evidence>